<dbReference type="SUPFAM" id="SSF54695">
    <property type="entry name" value="POZ domain"/>
    <property type="match status" value="1"/>
</dbReference>
<keyword evidence="3" id="KW-1185">Reference proteome</keyword>
<proteinExistence type="predicted"/>
<feature type="domain" description="BTB" evidence="1">
    <location>
        <begin position="22"/>
        <end position="88"/>
    </location>
</feature>
<dbReference type="Proteomes" id="UP000799537">
    <property type="component" value="Unassembled WGS sequence"/>
</dbReference>
<dbReference type="GeneID" id="54564926"/>
<dbReference type="Pfam" id="PF00651">
    <property type="entry name" value="BTB"/>
    <property type="match status" value="1"/>
</dbReference>
<gene>
    <name evidence="2" type="ORF">M409DRAFT_50856</name>
</gene>
<sequence>MATSPGQQPTPQSVFESMQSDHLVSIFVGNATTPLRIQQSIIAATSDYFKAVFTNKGFEEAKKGVLHLPEDDLQAWELFIYWLVKGTVWEMAEPIQLIQCWNLGDKYGISQLQDDVMWLLFSKHTWDHEKILDIVKDYLDASVPGSRLRKLPNWDRLCDNPEVCKDLLAAITTVAKDTLEHERDCLEDFEGEEPMWMRYMVGNGPNTHGNASVGGSFWFNSDGGWYRSDEWISAQR</sequence>
<reference evidence="2" key="1">
    <citation type="journal article" date="2020" name="Stud. Mycol.">
        <title>101 Dothideomycetes genomes: a test case for predicting lifestyles and emergence of pathogens.</title>
        <authorList>
            <person name="Haridas S."/>
            <person name="Albert R."/>
            <person name="Binder M."/>
            <person name="Bloem J."/>
            <person name="Labutti K."/>
            <person name="Salamov A."/>
            <person name="Andreopoulos B."/>
            <person name="Baker S."/>
            <person name="Barry K."/>
            <person name="Bills G."/>
            <person name="Bluhm B."/>
            <person name="Cannon C."/>
            <person name="Castanera R."/>
            <person name="Culley D."/>
            <person name="Daum C."/>
            <person name="Ezra D."/>
            <person name="Gonzalez J."/>
            <person name="Henrissat B."/>
            <person name="Kuo A."/>
            <person name="Liang C."/>
            <person name="Lipzen A."/>
            <person name="Lutzoni F."/>
            <person name="Magnuson J."/>
            <person name="Mondo S."/>
            <person name="Nolan M."/>
            <person name="Ohm R."/>
            <person name="Pangilinan J."/>
            <person name="Park H.-J."/>
            <person name="Ramirez L."/>
            <person name="Alfaro M."/>
            <person name="Sun H."/>
            <person name="Tritt A."/>
            <person name="Yoshinaga Y."/>
            <person name="Zwiers L.-H."/>
            <person name="Turgeon B."/>
            <person name="Goodwin S."/>
            <person name="Spatafora J."/>
            <person name="Crous P."/>
            <person name="Grigoriev I."/>
        </authorList>
    </citation>
    <scope>NUCLEOTIDE SEQUENCE</scope>
    <source>
        <strain evidence="2">ATCC 36951</strain>
    </source>
</reference>
<dbReference type="CDD" id="cd18186">
    <property type="entry name" value="BTB_POZ_ZBTB_KLHL-like"/>
    <property type="match status" value="1"/>
</dbReference>
<dbReference type="Gene3D" id="3.30.710.10">
    <property type="entry name" value="Potassium Channel Kv1.1, Chain A"/>
    <property type="match status" value="1"/>
</dbReference>
<dbReference type="InterPro" id="IPR000210">
    <property type="entry name" value="BTB/POZ_dom"/>
</dbReference>
<dbReference type="PROSITE" id="PS50097">
    <property type="entry name" value="BTB"/>
    <property type="match status" value="1"/>
</dbReference>
<dbReference type="EMBL" id="ML993583">
    <property type="protein sequence ID" value="KAF2171411.1"/>
    <property type="molecule type" value="Genomic_DNA"/>
</dbReference>
<dbReference type="OrthoDB" id="3632283at2759"/>
<dbReference type="InterPro" id="IPR011333">
    <property type="entry name" value="SKP1/BTB/POZ_sf"/>
</dbReference>
<accession>A0A6A6CWD2</accession>
<evidence type="ECO:0000259" key="1">
    <source>
        <dbReference type="PROSITE" id="PS50097"/>
    </source>
</evidence>
<dbReference type="RefSeq" id="XP_033672300.1">
    <property type="nucleotide sequence ID" value="XM_033811654.1"/>
</dbReference>
<evidence type="ECO:0000313" key="2">
    <source>
        <dbReference type="EMBL" id="KAF2171411.1"/>
    </source>
</evidence>
<dbReference type="AlphaFoldDB" id="A0A6A6CWD2"/>
<protein>
    <recommendedName>
        <fullName evidence="1">BTB domain-containing protein</fullName>
    </recommendedName>
</protein>
<name>A0A6A6CWD2_ZASCE</name>
<evidence type="ECO:0000313" key="3">
    <source>
        <dbReference type="Proteomes" id="UP000799537"/>
    </source>
</evidence>
<organism evidence="2 3">
    <name type="scientific">Zasmidium cellare ATCC 36951</name>
    <dbReference type="NCBI Taxonomy" id="1080233"/>
    <lineage>
        <taxon>Eukaryota</taxon>
        <taxon>Fungi</taxon>
        <taxon>Dikarya</taxon>
        <taxon>Ascomycota</taxon>
        <taxon>Pezizomycotina</taxon>
        <taxon>Dothideomycetes</taxon>
        <taxon>Dothideomycetidae</taxon>
        <taxon>Mycosphaerellales</taxon>
        <taxon>Mycosphaerellaceae</taxon>
        <taxon>Zasmidium</taxon>
    </lineage>
</organism>